<keyword evidence="1 4" id="KW-0436">Ligase</keyword>
<feature type="domain" description="AMP-binding enzyme C-terminal" evidence="3">
    <location>
        <begin position="442"/>
        <end position="520"/>
    </location>
</feature>
<gene>
    <name evidence="4" type="ORF">CLV83_1834</name>
</gene>
<dbReference type="GO" id="GO:0044550">
    <property type="term" value="P:secondary metabolite biosynthetic process"/>
    <property type="evidence" value="ECO:0007669"/>
    <property type="project" value="TreeGrafter"/>
</dbReference>
<dbReference type="Pfam" id="PF00501">
    <property type="entry name" value="AMP-binding"/>
    <property type="match status" value="1"/>
</dbReference>
<sequence length="531" mass="58736">MANAISVCDHTQTPPEIDIPRIYNAARDLMERNIQAGRSDKLAYIDDNGECTYGELDRRSNRFGSALASLGLLQEQRLFLCALDSIDWPVAFLGAIKAGVVPVAVNTLLTPKDYAYMLRDCRAKVAVISPHLCDEFEPFLEEIPTLEALIIADKKGIDSHISIHQLEERGSDQFESPATTSDDPCFWLYSSGSTGAPKGTVHIHSSMIYTAELFGRQILKIDENDRIFSAAKLFFAYGLGNALSFPLAFGATTVLMAERPTPDAVFKRLVEHQPTVFCGVPTLYAGMLASKEIPNKEELAIRIGTSAGEALPAELQTRWRNAFGTEIIDGIGSTEMLHVYLSNRIDDVRPGTTGTPVPGYEIRLVDIDGNEVPKGEIGDLEVSGPSSAIMYWNNRGKTTATFKGRWTHSGDKYYINDEGSYVYAGRSDDMLKVSGIYVSPAEVEATLIQHPAVLEAAVIGAKQEDELIKPKAYIVLNEGFEASDELNAELKDFVKSQLAPYKYPRWFVYVEELPKTATGKIQRFKLRQLEE</sequence>
<organism evidence="4 5">
    <name type="scientific">Marinobacterium mangrovicola</name>
    <dbReference type="NCBI Taxonomy" id="1476959"/>
    <lineage>
        <taxon>Bacteria</taxon>
        <taxon>Pseudomonadati</taxon>
        <taxon>Pseudomonadota</taxon>
        <taxon>Gammaproteobacteria</taxon>
        <taxon>Oceanospirillales</taxon>
        <taxon>Oceanospirillaceae</taxon>
        <taxon>Marinobacterium</taxon>
    </lineage>
</organism>
<dbReference type="Gene3D" id="2.30.38.10">
    <property type="entry name" value="Luciferase, Domain 3"/>
    <property type="match status" value="1"/>
</dbReference>
<name>A0A4R1GFI1_9GAMM</name>
<comment type="caution">
    <text evidence="4">The sequence shown here is derived from an EMBL/GenBank/DDBJ whole genome shotgun (WGS) entry which is preliminary data.</text>
</comment>
<dbReference type="AlphaFoldDB" id="A0A4R1GFI1"/>
<protein>
    <submittedName>
        <fullName evidence="4">Benzoate-CoA ligase</fullName>
    </submittedName>
</protein>
<dbReference type="GO" id="GO:0005524">
    <property type="term" value="F:ATP binding"/>
    <property type="evidence" value="ECO:0007669"/>
    <property type="project" value="InterPro"/>
</dbReference>
<dbReference type="RefSeq" id="WP_132290800.1">
    <property type="nucleotide sequence ID" value="NZ_SMFU01000008.1"/>
</dbReference>
<dbReference type="InterPro" id="IPR025110">
    <property type="entry name" value="AMP-bd_C"/>
</dbReference>
<reference evidence="4 5" key="1">
    <citation type="submission" date="2019-03" db="EMBL/GenBank/DDBJ databases">
        <title>Genomic Encyclopedia of Archaeal and Bacterial Type Strains, Phase II (KMG-II): from individual species to whole genera.</title>
        <authorList>
            <person name="Goeker M."/>
        </authorList>
    </citation>
    <scope>NUCLEOTIDE SEQUENCE [LARGE SCALE GENOMIC DNA]</scope>
    <source>
        <strain evidence="4 5">DSM 27697</strain>
    </source>
</reference>
<dbReference type="EMBL" id="SMFU01000008">
    <property type="protein sequence ID" value="TCK06984.1"/>
    <property type="molecule type" value="Genomic_DNA"/>
</dbReference>
<dbReference type="SUPFAM" id="SSF56801">
    <property type="entry name" value="Acetyl-CoA synthetase-like"/>
    <property type="match status" value="1"/>
</dbReference>
<evidence type="ECO:0000259" key="2">
    <source>
        <dbReference type="Pfam" id="PF00501"/>
    </source>
</evidence>
<dbReference type="GO" id="GO:0016878">
    <property type="term" value="F:acid-thiol ligase activity"/>
    <property type="evidence" value="ECO:0007669"/>
    <property type="project" value="TreeGrafter"/>
</dbReference>
<dbReference type="Gene3D" id="3.30.300.30">
    <property type="match status" value="1"/>
</dbReference>
<dbReference type="PANTHER" id="PTHR43352:SF1">
    <property type="entry name" value="ANTHRANILATE--COA LIGASE"/>
    <property type="match status" value="1"/>
</dbReference>
<feature type="domain" description="AMP-dependent synthetase/ligase" evidence="2">
    <location>
        <begin position="36"/>
        <end position="392"/>
    </location>
</feature>
<dbReference type="Gene3D" id="3.40.50.12820">
    <property type="match status" value="1"/>
</dbReference>
<proteinExistence type="predicted"/>
<evidence type="ECO:0000259" key="3">
    <source>
        <dbReference type="Pfam" id="PF13193"/>
    </source>
</evidence>
<dbReference type="GO" id="GO:0016405">
    <property type="term" value="F:CoA-ligase activity"/>
    <property type="evidence" value="ECO:0007669"/>
    <property type="project" value="InterPro"/>
</dbReference>
<dbReference type="InterPro" id="IPR011957">
    <property type="entry name" value="Benz_CoA_lig"/>
</dbReference>
<dbReference type="NCBIfam" id="TIGR02262">
    <property type="entry name" value="benz_CoA_lig"/>
    <property type="match status" value="1"/>
</dbReference>
<dbReference type="Gene3D" id="3.40.50.980">
    <property type="match status" value="1"/>
</dbReference>
<accession>A0A4R1GFI1</accession>
<dbReference type="Pfam" id="PF13193">
    <property type="entry name" value="AMP-binding_C"/>
    <property type="match status" value="1"/>
</dbReference>
<keyword evidence="5" id="KW-1185">Reference proteome</keyword>
<dbReference type="InterPro" id="IPR000873">
    <property type="entry name" value="AMP-dep_synth/lig_dom"/>
</dbReference>
<evidence type="ECO:0000256" key="1">
    <source>
        <dbReference type="ARBA" id="ARBA00022598"/>
    </source>
</evidence>
<dbReference type="PANTHER" id="PTHR43352">
    <property type="entry name" value="ACETYL-COA SYNTHETASE"/>
    <property type="match status" value="1"/>
</dbReference>
<evidence type="ECO:0000313" key="4">
    <source>
        <dbReference type="EMBL" id="TCK06984.1"/>
    </source>
</evidence>
<dbReference type="InterPro" id="IPR045851">
    <property type="entry name" value="AMP-bd_C_sf"/>
</dbReference>
<evidence type="ECO:0000313" key="5">
    <source>
        <dbReference type="Proteomes" id="UP000294546"/>
    </source>
</evidence>
<dbReference type="CDD" id="cd05959">
    <property type="entry name" value="BCL_4HBCL"/>
    <property type="match status" value="1"/>
</dbReference>
<dbReference type="Proteomes" id="UP000294546">
    <property type="component" value="Unassembled WGS sequence"/>
</dbReference>
<dbReference type="OrthoDB" id="9803968at2"/>